<dbReference type="AlphaFoldDB" id="A0A543AG19"/>
<name>A0A543AG19_9MICC</name>
<evidence type="ECO:0000259" key="5">
    <source>
        <dbReference type="Pfam" id="PF04069"/>
    </source>
</evidence>
<dbReference type="GO" id="GO:0043190">
    <property type="term" value="C:ATP-binding cassette (ABC) transporter complex"/>
    <property type="evidence" value="ECO:0007669"/>
    <property type="project" value="InterPro"/>
</dbReference>
<dbReference type="Gene3D" id="3.10.105.10">
    <property type="entry name" value="Dipeptide-binding Protein, Domain 3"/>
    <property type="match status" value="2"/>
</dbReference>
<keyword evidence="3" id="KW-1003">Cell membrane</keyword>
<keyword evidence="2" id="KW-0813">Transport</keyword>
<dbReference type="PANTHER" id="PTHR47737">
    <property type="entry name" value="GLYCINE BETAINE/PROLINE BETAINE TRANSPORT SYSTEM PERMEASE PROTEIN PROW"/>
    <property type="match status" value="1"/>
</dbReference>
<keyword evidence="4" id="KW-0472">Membrane</keyword>
<dbReference type="PROSITE" id="PS51257">
    <property type="entry name" value="PROKAR_LIPOPROTEIN"/>
    <property type="match status" value="1"/>
</dbReference>
<evidence type="ECO:0000313" key="6">
    <source>
        <dbReference type="EMBL" id="TQL71512.1"/>
    </source>
</evidence>
<comment type="caution">
    <text evidence="6">The sequence shown here is derived from an EMBL/GenBank/DDBJ whole genome shotgun (WGS) entry which is preliminary data.</text>
</comment>
<dbReference type="GO" id="GO:0005275">
    <property type="term" value="F:amine transmembrane transporter activity"/>
    <property type="evidence" value="ECO:0007669"/>
    <property type="project" value="TreeGrafter"/>
</dbReference>
<feature type="domain" description="ABC-type glycine betaine transport system substrate-binding" evidence="5">
    <location>
        <begin position="45"/>
        <end position="294"/>
    </location>
</feature>
<comment type="subcellular location">
    <subcellularLocation>
        <location evidence="1">Cell membrane</location>
    </subcellularLocation>
</comment>
<dbReference type="SUPFAM" id="SSF53850">
    <property type="entry name" value="Periplasmic binding protein-like II"/>
    <property type="match status" value="1"/>
</dbReference>
<dbReference type="EMBL" id="VFOU01000003">
    <property type="protein sequence ID" value="TQL71512.1"/>
    <property type="molecule type" value="Genomic_DNA"/>
</dbReference>
<evidence type="ECO:0000313" key="7">
    <source>
        <dbReference type="Proteomes" id="UP000319746"/>
    </source>
</evidence>
<organism evidence="6 7">
    <name type="scientific">Enteractinococcus coprophilus</name>
    <dbReference type="NCBI Taxonomy" id="1027633"/>
    <lineage>
        <taxon>Bacteria</taxon>
        <taxon>Bacillati</taxon>
        <taxon>Actinomycetota</taxon>
        <taxon>Actinomycetes</taxon>
        <taxon>Micrococcales</taxon>
        <taxon>Micrococcaceae</taxon>
    </lineage>
</organism>
<dbReference type="CDD" id="cd13639">
    <property type="entry name" value="PBP2_OpuAC_like"/>
    <property type="match status" value="1"/>
</dbReference>
<evidence type="ECO:0000256" key="4">
    <source>
        <dbReference type="ARBA" id="ARBA00023136"/>
    </source>
</evidence>
<dbReference type="Pfam" id="PF04069">
    <property type="entry name" value="OpuAC"/>
    <property type="match status" value="1"/>
</dbReference>
<sequence>MRNTAQKKFQIFGRMTAIAAAAGLALTACGNGETADTGSGEGGDEINIAINHGWEEGIAVAELWSLILEDEGYTVNKTYMDLAPSFSALSTGDMDFNMNIWQPVTHKDYLEEYGDTLEEVGVWNSDANQVIAVNADAPFDSLEDLADHAEEYDSRLVGIEPGAGLTERTEQYVIPEYGLEDWEFRTSSTPAMLQEVKTATTAGEPIAVTLWRPHWAFNSYDIKALEDPKEALGQEENMTIYAREGFSEDQPEVNEWLANFEIDTERLQDLEVVLFEEEVEQDQYEEVIRAWMDENQDWVDSLTS</sequence>
<dbReference type="InterPro" id="IPR007210">
    <property type="entry name" value="ABC_Gly_betaine_transp_sub-bd"/>
</dbReference>
<gene>
    <name evidence="6" type="ORF">FB556_2000</name>
</gene>
<protein>
    <submittedName>
        <fullName evidence="6">Glycine betaine/proline transport system substrate-binding protein</fullName>
    </submittedName>
</protein>
<dbReference type="GO" id="GO:0015871">
    <property type="term" value="P:choline transport"/>
    <property type="evidence" value="ECO:0007669"/>
    <property type="project" value="TreeGrafter"/>
</dbReference>
<evidence type="ECO:0000256" key="3">
    <source>
        <dbReference type="ARBA" id="ARBA00022475"/>
    </source>
</evidence>
<dbReference type="RefSeq" id="WP_246057368.1">
    <property type="nucleotide sequence ID" value="NZ_BAABAN010000001.1"/>
</dbReference>
<dbReference type="Gene3D" id="3.40.190.100">
    <property type="entry name" value="Glycine betaine-binding periplasmic protein, domain 2"/>
    <property type="match status" value="1"/>
</dbReference>
<dbReference type="GO" id="GO:0015226">
    <property type="term" value="F:carnitine transmembrane transporter activity"/>
    <property type="evidence" value="ECO:0007669"/>
    <property type="project" value="TreeGrafter"/>
</dbReference>
<dbReference type="PANTHER" id="PTHR47737:SF1">
    <property type="entry name" value="GLYCINE BETAINE_PROLINE BETAINE TRANSPORT SYSTEM PERMEASE PROTEIN PROW"/>
    <property type="match status" value="1"/>
</dbReference>
<keyword evidence="7" id="KW-1185">Reference proteome</keyword>
<accession>A0A543AG19</accession>
<proteinExistence type="predicted"/>
<dbReference type="GO" id="GO:0031460">
    <property type="term" value="P:glycine betaine transport"/>
    <property type="evidence" value="ECO:0007669"/>
    <property type="project" value="TreeGrafter"/>
</dbReference>
<dbReference type="Proteomes" id="UP000319746">
    <property type="component" value="Unassembled WGS sequence"/>
</dbReference>
<reference evidence="6 7" key="1">
    <citation type="submission" date="2019-06" db="EMBL/GenBank/DDBJ databases">
        <title>Sequencing the genomes of 1000 actinobacteria strains.</title>
        <authorList>
            <person name="Klenk H.-P."/>
        </authorList>
    </citation>
    <scope>NUCLEOTIDE SEQUENCE [LARGE SCALE GENOMIC DNA]</scope>
    <source>
        <strain evidence="6 7">DSM 24083</strain>
    </source>
</reference>
<evidence type="ECO:0000256" key="1">
    <source>
        <dbReference type="ARBA" id="ARBA00004236"/>
    </source>
</evidence>
<evidence type="ECO:0000256" key="2">
    <source>
        <dbReference type="ARBA" id="ARBA00022448"/>
    </source>
</evidence>